<evidence type="ECO:0000256" key="4">
    <source>
        <dbReference type="SAM" id="MobiDB-lite"/>
    </source>
</evidence>
<sequence>MTQPFDFEQALKDLQSGKDLGGKDGILTPLIKQLTEAALSAELEQHLEHSEQPNRKNAKTSKTIKSTHGNFNLYTPRVG</sequence>
<feature type="compositionally biased region" description="Polar residues" evidence="4">
    <location>
        <begin position="60"/>
        <end position="73"/>
    </location>
</feature>
<evidence type="ECO:0000256" key="1">
    <source>
        <dbReference type="ARBA" id="ARBA00022578"/>
    </source>
</evidence>
<proteinExistence type="predicted"/>
<dbReference type="GO" id="GO:0006313">
    <property type="term" value="P:DNA transposition"/>
    <property type="evidence" value="ECO:0007669"/>
    <property type="project" value="InterPro"/>
</dbReference>
<dbReference type="InterPro" id="IPR001207">
    <property type="entry name" value="Transposase_mutator"/>
</dbReference>
<evidence type="ECO:0000313" key="6">
    <source>
        <dbReference type="EMBL" id="VAW66623.1"/>
    </source>
</evidence>
<keyword evidence="1" id="KW-0815">Transposition</keyword>
<dbReference type="PANTHER" id="PTHR33217:SF8">
    <property type="entry name" value="MUTATOR FAMILY TRANSPOSASE"/>
    <property type="match status" value="1"/>
</dbReference>
<dbReference type="EMBL" id="UOFH01000351">
    <property type="protein sequence ID" value="VAW66623.1"/>
    <property type="molecule type" value="Genomic_DNA"/>
</dbReference>
<evidence type="ECO:0000313" key="5">
    <source>
        <dbReference type="EMBL" id="VAW63144.1"/>
    </source>
</evidence>
<feature type="region of interest" description="Disordered" evidence="4">
    <location>
        <begin position="44"/>
        <end position="79"/>
    </location>
</feature>
<accession>A0A3B0Y3P8</accession>
<dbReference type="GO" id="GO:0004803">
    <property type="term" value="F:transposase activity"/>
    <property type="evidence" value="ECO:0007669"/>
    <property type="project" value="InterPro"/>
</dbReference>
<name>A0A3B0Y3P8_9ZZZZ</name>
<dbReference type="EMBL" id="UOFH01000238">
    <property type="protein sequence ID" value="VAW63144.1"/>
    <property type="molecule type" value="Genomic_DNA"/>
</dbReference>
<evidence type="ECO:0000256" key="2">
    <source>
        <dbReference type="ARBA" id="ARBA00023125"/>
    </source>
</evidence>
<reference evidence="5" key="1">
    <citation type="submission" date="2018-06" db="EMBL/GenBank/DDBJ databases">
        <authorList>
            <person name="Zhirakovskaya E."/>
        </authorList>
    </citation>
    <scope>NUCLEOTIDE SEQUENCE</scope>
</reference>
<dbReference type="GO" id="GO:0003677">
    <property type="term" value="F:DNA binding"/>
    <property type="evidence" value="ECO:0007669"/>
    <property type="project" value="UniProtKB-KW"/>
</dbReference>
<evidence type="ECO:0000256" key="3">
    <source>
        <dbReference type="ARBA" id="ARBA00023172"/>
    </source>
</evidence>
<feature type="compositionally biased region" description="Basic and acidic residues" evidence="4">
    <location>
        <begin position="44"/>
        <end position="54"/>
    </location>
</feature>
<protein>
    <submittedName>
        <fullName evidence="5">Mobile element protein</fullName>
    </submittedName>
</protein>
<keyword evidence="3" id="KW-0233">DNA recombination</keyword>
<keyword evidence="2" id="KW-0238">DNA-binding</keyword>
<gene>
    <name evidence="5" type="ORF">MNBD_GAMMA08-685</name>
    <name evidence="6" type="ORF">MNBD_GAMMA08-910</name>
</gene>
<dbReference type="AlphaFoldDB" id="A0A3B0Y3P8"/>
<organism evidence="5">
    <name type="scientific">hydrothermal vent metagenome</name>
    <dbReference type="NCBI Taxonomy" id="652676"/>
    <lineage>
        <taxon>unclassified sequences</taxon>
        <taxon>metagenomes</taxon>
        <taxon>ecological metagenomes</taxon>
    </lineage>
</organism>
<dbReference type="PANTHER" id="PTHR33217">
    <property type="entry name" value="TRANSPOSASE FOR INSERTION SEQUENCE ELEMENT IS1081"/>
    <property type="match status" value="1"/>
</dbReference>